<evidence type="ECO:0000313" key="2">
    <source>
        <dbReference type="Proteomes" id="UP001454036"/>
    </source>
</evidence>
<dbReference type="EMBL" id="BAABME010023188">
    <property type="protein sequence ID" value="GAA0167491.1"/>
    <property type="molecule type" value="Genomic_DNA"/>
</dbReference>
<proteinExistence type="predicted"/>
<protein>
    <submittedName>
        <fullName evidence="1">Uncharacterized protein</fullName>
    </submittedName>
</protein>
<accession>A0AAV3QWB5</accession>
<evidence type="ECO:0000313" key="1">
    <source>
        <dbReference type="EMBL" id="GAA0167491.1"/>
    </source>
</evidence>
<comment type="caution">
    <text evidence="1">The sequence shown here is derived from an EMBL/GenBank/DDBJ whole genome shotgun (WGS) entry which is preliminary data.</text>
</comment>
<sequence>MDAATVWLEGITTTTLIFWSFFNGADLGAFYARLLQFLTKFGTVSVGLHLTVLDHIWGCNLRYWRHGIRYCVIFGERVVSSLRTNHGSTQDIE</sequence>
<gene>
    <name evidence="1" type="ORF">LIER_40385</name>
</gene>
<dbReference type="AlphaFoldDB" id="A0AAV3QWB5"/>
<organism evidence="1 2">
    <name type="scientific">Lithospermum erythrorhizon</name>
    <name type="common">Purple gromwell</name>
    <name type="synonym">Lithospermum officinale var. erythrorhizon</name>
    <dbReference type="NCBI Taxonomy" id="34254"/>
    <lineage>
        <taxon>Eukaryota</taxon>
        <taxon>Viridiplantae</taxon>
        <taxon>Streptophyta</taxon>
        <taxon>Embryophyta</taxon>
        <taxon>Tracheophyta</taxon>
        <taxon>Spermatophyta</taxon>
        <taxon>Magnoliopsida</taxon>
        <taxon>eudicotyledons</taxon>
        <taxon>Gunneridae</taxon>
        <taxon>Pentapetalae</taxon>
        <taxon>asterids</taxon>
        <taxon>lamiids</taxon>
        <taxon>Boraginales</taxon>
        <taxon>Boraginaceae</taxon>
        <taxon>Boraginoideae</taxon>
        <taxon>Lithospermeae</taxon>
        <taxon>Lithospermum</taxon>
    </lineage>
</organism>
<dbReference type="Proteomes" id="UP001454036">
    <property type="component" value="Unassembled WGS sequence"/>
</dbReference>
<reference evidence="1 2" key="1">
    <citation type="submission" date="2024-01" db="EMBL/GenBank/DDBJ databases">
        <title>The complete chloroplast genome sequence of Lithospermum erythrorhizon: insights into the phylogenetic relationship among Boraginaceae species and the maternal lineages of purple gromwells.</title>
        <authorList>
            <person name="Okada T."/>
            <person name="Watanabe K."/>
        </authorList>
    </citation>
    <scope>NUCLEOTIDE SEQUENCE [LARGE SCALE GENOMIC DNA]</scope>
</reference>
<name>A0AAV3QWB5_LITER</name>
<keyword evidence="2" id="KW-1185">Reference proteome</keyword>